<dbReference type="InterPro" id="IPR003721">
    <property type="entry name" value="Pantoate_ligase"/>
</dbReference>
<evidence type="ECO:0000256" key="2">
    <source>
        <dbReference type="ARBA" id="ARBA00009256"/>
    </source>
</evidence>
<evidence type="ECO:0000256" key="1">
    <source>
        <dbReference type="ARBA" id="ARBA00004990"/>
    </source>
</evidence>
<feature type="binding site" evidence="8">
    <location>
        <position position="62"/>
    </location>
    <ligand>
        <name>(R)-pantoate</name>
        <dbReference type="ChEBI" id="CHEBI:15980"/>
    </ligand>
</feature>
<dbReference type="Pfam" id="PF02569">
    <property type="entry name" value="Pantoate_ligase"/>
    <property type="match status" value="1"/>
</dbReference>
<dbReference type="RefSeq" id="WP_194562233.1">
    <property type="nucleotide sequence ID" value="NZ_JADKPV010000001.1"/>
</dbReference>
<proteinExistence type="inferred from homology"/>
<evidence type="ECO:0000256" key="4">
    <source>
        <dbReference type="ARBA" id="ARBA00022655"/>
    </source>
</evidence>
<dbReference type="CDD" id="cd00560">
    <property type="entry name" value="PanC"/>
    <property type="match status" value="1"/>
</dbReference>
<comment type="catalytic activity">
    <reaction evidence="7 8">
        <text>(R)-pantoate + beta-alanine + ATP = (R)-pantothenate + AMP + diphosphate + H(+)</text>
        <dbReference type="Rhea" id="RHEA:10912"/>
        <dbReference type="ChEBI" id="CHEBI:15378"/>
        <dbReference type="ChEBI" id="CHEBI:15980"/>
        <dbReference type="ChEBI" id="CHEBI:29032"/>
        <dbReference type="ChEBI" id="CHEBI:30616"/>
        <dbReference type="ChEBI" id="CHEBI:33019"/>
        <dbReference type="ChEBI" id="CHEBI:57966"/>
        <dbReference type="ChEBI" id="CHEBI:456215"/>
        <dbReference type="EC" id="6.3.2.1"/>
    </reaction>
</comment>
<dbReference type="InterPro" id="IPR014729">
    <property type="entry name" value="Rossmann-like_a/b/a_fold"/>
</dbReference>
<dbReference type="EC" id="6.3.2.1" evidence="8"/>
<comment type="pathway">
    <text evidence="1 8">Cofactor biosynthesis; (R)-pantothenate biosynthesis; (R)-pantothenate from (R)-pantoate and beta-alanine: step 1/1.</text>
</comment>
<feature type="binding site" evidence="8">
    <location>
        <begin position="185"/>
        <end position="188"/>
    </location>
    <ligand>
        <name>ATP</name>
        <dbReference type="ChEBI" id="CHEBI:30616"/>
    </ligand>
</feature>
<comment type="function">
    <text evidence="8">Catalyzes the condensation of pantoate with beta-alanine in an ATP-dependent reaction via a pantoyl-adenylate intermediate.</text>
</comment>
<accession>A0A8J7G292</accession>
<dbReference type="Gene3D" id="3.30.1300.10">
    <property type="entry name" value="Pantoate-beta-alanine ligase, C-terminal domain"/>
    <property type="match status" value="1"/>
</dbReference>
<comment type="subunit">
    <text evidence="8">Homodimer.</text>
</comment>
<dbReference type="InterPro" id="IPR004821">
    <property type="entry name" value="Cyt_trans-like"/>
</dbReference>
<dbReference type="NCBIfam" id="TIGR00018">
    <property type="entry name" value="panC"/>
    <property type="match status" value="1"/>
</dbReference>
<dbReference type="Gene3D" id="3.40.50.620">
    <property type="entry name" value="HUPs"/>
    <property type="match status" value="1"/>
</dbReference>
<dbReference type="Proteomes" id="UP000622653">
    <property type="component" value="Unassembled WGS sequence"/>
</dbReference>
<dbReference type="SUPFAM" id="SSF52374">
    <property type="entry name" value="Nucleotidylyl transferase"/>
    <property type="match status" value="1"/>
</dbReference>
<organism evidence="9 10">
    <name type="scientific">Savagea serpentis</name>
    <dbReference type="NCBI Taxonomy" id="2785297"/>
    <lineage>
        <taxon>Bacteria</taxon>
        <taxon>Bacillati</taxon>
        <taxon>Bacillota</taxon>
        <taxon>Bacilli</taxon>
        <taxon>Bacillales</taxon>
        <taxon>Caryophanaceae</taxon>
        <taxon>Savagea</taxon>
    </lineage>
</organism>
<dbReference type="HAMAP" id="MF_00158">
    <property type="entry name" value="PanC"/>
    <property type="match status" value="1"/>
</dbReference>
<dbReference type="InterPro" id="IPR042176">
    <property type="entry name" value="Pantoate_ligase_C"/>
</dbReference>
<feature type="binding site" evidence="8">
    <location>
        <begin position="31"/>
        <end position="38"/>
    </location>
    <ligand>
        <name>ATP</name>
        <dbReference type="ChEBI" id="CHEBI:30616"/>
    </ligand>
</feature>
<feature type="binding site" evidence="8">
    <location>
        <position position="62"/>
    </location>
    <ligand>
        <name>beta-alanine</name>
        <dbReference type="ChEBI" id="CHEBI:57966"/>
    </ligand>
</feature>
<sequence length="282" mass="31889">MTIVIHTIQGVRRVMNQMRTAGKTIGYVPTMGYLHEGHLALVEQAKREADIVIMSIFVNPAQFGPNEDFDEYPRDLDRDAALAKEHKVDYIFAPTVEEMYPTEQTIHIIPGAIAKKMCGASRPTHFDGVLKVILKLFNIVQPDYAYFGLKDAQQVAIIETFVHDFNIDVAIRRVSIVREEDGLAKSSRNVNLTEEERQKAPKIYEILREGRARLARGTRLEEVQAYIEEALVKETGGVVDYVSILHYPSLTEPRLGEEMIIACAVQFSKTRLIDNVIVGEDM</sequence>
<evidence type="ECO:0000256" key="6">
    <source>
        <dbReference type="ARBA" id="ARBA00022840"/>
    </source>
</evidence>
<comment type="miscellaneous">
    <text evidence="8">The reaction proceeds by a bi uni uni bi ping pong mechanism.</text>
</comment>
<evidence type="ECO:0000256" key="7">
    <source>
        <dbReference type="ARBA" id="ARBA00048258"/>
    </source>
</evidence>
<comment type="similarity">
    <text evidence="2 8">Belongs to the pantothenate synthetase family.</text>
</comment>
<evidence type="ECO:0000256" key="5">
    <source>
        <dbReference type="ARBA" id="ARBA00022741"/>
    </source>
</evidence>
<dbReference type="GO" id="GO:0005524">
    <property type="term" value="F:ATP binding"/>
    <property type="evidence" value="ECO:0007669"/>
    <property type="project" value="UniProtKB-KW"/>
</dbReference>
<comment type="subcellular location">
    <subcellularLocation>
        <location evidence="8">Cytoplasm</location>
    </subcellularLocation>
</comment>
<dbReference type="EMBL" id="JADKPV010000001">
    <property type="protein sequence ID" value="MBF4500815.1"/>
    <property type="molecule type" value="Genomic_DNA"/>
</dbReference>
<dbReference type="GO" id="GO:0015940">
    <property type="term" value="P:pantothenate biosynthetic process"/>
    <property type="evidence" value="ECO:0007669"/>
    <property type="project" value="UniProtKB-UniRule"/>
</dbReference>
<reference evidence="9" key="1">
    <citation type="submission" date="2020-11" db="EMBL/GenBank/DDBJ databases">
        <title>Multidrug resistant novel bacterium Savagea serpentis sp. nov., isolated from the scats of a vine snake (Ahaetulla nasuta).</title>
        <authorList>
            <person name="Venkata Ramana V."/>
            <person name="Vikas Patil S."/>
            <person name="Yogita Lugani V."/>
        </authorList>
    </citation>
    <scope>NUCLEOTIDE SEQUENCE</scope>
    <source>
        <strain evidence="9">SN6</strain>
    </source>
</reference>
<evidence type="ECO:0000256" key="8">
    <source>
        <dbReference type="HAMAP-Rule" id="MF_00158"/>
    </source>
</evidence>
<dbReference type="PANTHER" id="PTHR21299">
    <property type="entry name" value="CYTIDYLATE KINASE/PANTOATE-BETA-ALANINE LIGASE"/>
    <property type="match status" value="1"/>
</dbReference>
<dbReference type="GO" id="GO:0005829">
    <property type="term" value="C:cytosol"/>
    <property type="evidence" value="ECO:0007669"/>
    <property type="project" value="TreeGrafter"/>
</dbReference>
<dbReference type="PANTHER" id="PTHR21299:SF1">
    <property type="entry name" value="PANTOATE--BETA-ALANINE LIGASE"/>
    <property type="match status" value="1"/>
</dbReference>
<feature type="binding site" evidence="8">
    <location>
        <begin position="148"/>
        <end position="151"/>
    </location>
    <ligand>
        <name>ATP</name>
        <dbReference type="ChEBI" id="CHEBI:30616"/>
    </ligand>
</feature>
<comment type="caution">
    <text evidence="9">The sequence shown here is derived from an EMBL/GenBank/DDBJ whole genome shotgun (WGS) entry which is preliminary data.</text>
</comment>
<feature type="binding site" evidence="8">
    <location>
        <position position="177"/>
    </location>
    <ligand>
        <name>ATP</name>
        <dbReference type="ChEBI" id="CHEBI:30616"/>
    </ligand>
</feature>
<feature type="active site" description="Proton donor" evidence="8">
    <location>
        <position position="38"/>
    </location>
</feature>
<keyword evidence="3 8" id="KW-0436">Ligase</keyword>
<evidence type="ECO:0000313" key="9">
    <source>
        <dbReference type="EMBL" id="MBF4500815.1"/>
    </source>
</evidence>
<feature type="binding site" evidence="8">
    <location>
        <position position="154"/>
    </location>
    <ligand>
        <name>(R)-pantoate</name>
        <dbReference type="ChEBI" id="CHEBI:15980"/>
    </ligand>
</feature>
<keyword evidence="4 8" id="KW-0566">Pantothenate biosynthesis</keyword>
<dbReference type="GO" id="GO:0004592">
    <property type="term" value="F:pantoate-beta-alanine ligase activity"/>
    <property type="evidence" value="ECO:0007669"/>
    <property type="project" value="UniProtKB-UniRule"/>
</dbReference>
<dbReference type="FunFam" id="3.40.50.620:FF:000013">
    <property type="entry name" value="Pantothenate synthetase"/>
    <property type="match status" value="1"/>
</dbReference>
<name>A0A8J7G292_9BACL</name>
<keyword evidence="10" id="KW-1185">Reference proteome</keyword>
<dbReference type="NCBIfam" id="TIGR00125">
    <property type="entry name" value="cyt_tran_rel"/>
    <property type="match status" value="1"/>
</dbReference>
<protein>
    <recommendedName>
        <fullName evidence="8">Pantothenate synthetase</fullName>
        <shortName evidence="8">PS</shortName>
        <ecNumber evidence="8">6.3.2.1</ecNumber>
    </recommendedName>
    <alternativeName>
        <fullName evidence="8">Pantoate--beta-alanine ligase</fullName>
    </alternativeName>
    <alternativeName>
        <fullName evidence="8">Pantoate-activating enzyme</fullName>
    </alternativeName>
</protein>
<keyword evidence="8" id="KW-0963">Cytoplasm</keyword>
<dbReference type="UniPathway" id="UPA00028">
    <property type="reaction ID" value="UER00005"/>
</dbReference>
<keyword evidence="6 8" id="KW-0067">ATP-binding</keyword>
<evidence type="ECO:0000313" key="10">
    <source>
        <dbReference type="Proteomes" id="UP000622653"/>
    </source>
</evidence>
<dbReference type="AlphaFoldDB" id="A0A8J7G292"/>
<evidence type="ECO:0000256" key="3">
    <source>
        <dbReference type="ARBA" id="ARBA00022598"/>
    </source>
</evidence>
<keyword evidence="5 8" id="KW-0547">Nucleotide-binding</keyword>
<gene>
    <name evidence="8" type="primary">panC</name>
    <name evidence="9" type="ORF">IRY55_05500</name>
</gene>